<feature type="region of interest" description="Disordered" evidence="1">
    <location>
        <begin position="138"/>
        <end position="162"/>
    </location>
</feature>
<accession>B4M8Y3</accession>
<evidence type="ECO:0000313" key="3">
    <source>
        <dbReference type="Proteomes" id="UP000008792"/>
    </source>
</evidence>
<dbReference type="Proteomes" id="UP000008792">
    <property type="component" value="Unassembled WGS sequence"/>
</dbReference>
<dbReference type="HOGENOM" id="CLU_103487_0_0_1"/>
<keyword evidence="3" id="KW-1185">Reference proteome</keyword>
<reference evidence="2 3" key="1">
    <citation type="journal article" date="2007" name="Nature">
        <title>Evolution of genes and genomes on the Drosophila phylogeny.</title>
        <authorList>
            <consortium name="Drosophila 12 Genomes Consortium"/>
            <person name="Clark A.G."/>
            <person name="Eisen M.B."/>
            <person name="Smith D.R."/>
            <person name="Bergman C.M."/>
            <person name="Oliver B."/>
            <person name="Markow T.A."/>
            <person name="Kaufman T.C."/>
            <person name="Kellis M."/>
            <person name="Gelbart W."/>
            <person name="Iyer V.N."/>
            <person name="Pollard D.A."/>
            <person name="Sackton T.B."/>
            <person name="Larracuente A.M."/>
            <person name="Singh N.D."/>
            <person name="Abad J.P."/>
            <person name="Abt D.N."/>
            <person name="Adryan B."/>
            <person name="Aguade M."/>
            <person name="Akashi H."/>
            <person name="Anderson W.W."/>
            <person name="Aquadro C.F."/>
            <person name="Ardell D.H."/>
            <person name="Arguello R."/>
            <person name="Artieri C.G."/>
            <person name="Barbash D.A."/>
            <person name="Barker D."/>
            <person name="Barsanti P."/>
            <person name="Batterham P."/>
            <person name="Batzoglou S."/>
            <person name="Begun D."/>
            <person name="Bhutkar A."/>
            <person name="Blanco E."/>
            <person name="Bosak S.A."/>
            <person name="Bradley R.K."/>
            <person name="Brand A.D."/>
            <person name="Brent M.R."/>
            <person name="Brooks A.N."/>
            <person name="Brown R.H."/>
            <person name="Butlin R.K."/>
            <person name="Caggese C."/>
            <person name="Calvi B.R."/>
            <person name="Bernardo de Carvalho A."/>
            <person name="Caspi A."/>
            <person name="Castrezana S."/>
            <person name="Celniker S.E."/>
            <person name="Chang J.L."/>
            <person name="Chapple C."/>
            <person name="Chatterji S."/>
            <person name="Chinwalla A."/>
            <person name="Civetta A."/>
            <person name="Clifton S.W."/>
            <person name="Comeron J.M."/>
            <person name="Costello J.C."/>
            <person name="Coyne J.A."/>
            <person name="Daub J."/>
            <person name="David R.G."/>
            <person name="Delcher A.L."/>
            <person name="Delehaunty K."/>
            <person name="Do C.B."/>
            <person name="Ebling H."/>
            <person name="Edwards K."/>
            <person name="Eickbush T."/>
            <person name="Evans J.D."/>
            <person name="Filipski A."/>
            <person name="Findeiss S."/>
            <person name="Freyhult E."/>
            <person name="Fulton L."/>
            <person name="Fulton R."/>
            <person name="Garcia A.C."/>
            <person name="Gardiner A."/>
            <person name="Garfield D.A."/>
            <person name="Garvin B.E."/>
            <person name="Gibson G."/>
            <person name="Gilbert D."/>
            <person name="Gnerre S."/>
            <person name="Godfrey J."/>
            <person name="Good R."/>
            <person name="Gotea V."/>
            <person name="Gravely B."/>
            <person name="Greenberg A.J."/>
            <person name="Griffiths-Jones S."/>
            <person name="Gross S."/>
            <person name="Guigo R."/>
            <person name="Gustafson E.A."/>
            <person name="Haerty W."/>
            <person name="Hahn M.W."/>
            <person name="Halligan D.L."/>
            <person name="Halpern A.L."/>
            <person name="Halter G.M."/>
            <person name="Han M.V."/>
            <person name="Heger A."/>
            <person name="Hillier L."/>
            <person name="Hinrichs A.S."/>
            <person name="Holmes I."/>
            <person name="Hoskins R.A."/>
            <person name="Hubisz M.J."/>
            <person name="Hultmark D."/>
            <person name="Huntley M.A."/>
            <person name="Jaffe D.B."/>
            <person name="Jagadeeshan S."/>
            <person name="Jeck W.R."/>
            <person name="Johnson J."/>
            <person name="Jones C.D."/>
            <person name="Jordan W.C."/>
            <person name="Karpen G.H."/>
            <person name="Kataoka E."/>
            <person name="Keightley P.D."/>
            <person name="Kheradpour P."/>
            <person name="Kirkness E.F."/>
            <person name="Koerich L.B."/>
            <person name="Kristiansen K."/>
            <person name="Kudrna D."/>
            <person name="Kulathinal R.J."/>
            <person name="Kumar S."/>
            <person name="Kwok R."/>
            <person name="Lander E."/>
            <person name="Langley C.H."/>
            <person name="Lapoint R."/>
            <person name="Lazzaro B.P."/>
            <person name="Lee S.J."/>
            <person name="Levesque L."/>
            <person name="Li R."/>
            <person name="Lin C.F."/>
            <person name="Lin M.F."/>
            <person name="Lindblad-Toh K."/>
            <person name="Llopart A."/>
            <person name="Long M."/>
            <person name="Low L."/>
            <person name="Lozovsky E."/>
            <person name="Lu J."/>
            <person name="Luo M."/>
            <person name="Machado C.A."/>
            <person name="Makalowski W."/>
            <person name="Marzo M."/>
            <person name="Matsuda M."/>
            <person name="Matzkin L."/>
            <person name="McAllister B."/>
            <person name="McBride C.S."/>
            <person name="McKernan B."/>
            <person name="McKernan K."/>
            <person name="Mendez-Lago M."/>
            <person name="Minx P."/>
            <person name="Mollenhauer M.U."/>
            <person name="Montooth K."/>
            <person name="Mount S.M."/>
            <person name="Mu X."/>
            <person name="Myers E."/>
            <person name="Negre B."/>
            <person name="Newfeld S."/>
            <person name="Nielsen R."/>
            <person name="Noor M.A."/>
            <person name="O'Grady P."/>
            <person name="Pachter L."/>
            <person name="Papaceit M."/>
            <person name="Parisi M.J."/>
            <person name="Parisi M."/>
            <person name="Parts L."/>
            <person name="Pedersen J.S."/>
            <person name="Pesole G."/>
            <person name="Phillippy A.M."/>
            <person name="Ponting C.P."/>
            <person name="Pop M."/>
            <person name="Porcelli D."/>
            <person name="Powell J.R."/>
            <person name="Prohaska S."/>
            <person name="Pruitt K."/>
            <person name="Puig M."/>
            <person name="Quesneville H."/>
            <person name="Ram K.R."/>
            <person name="Rand D."/>
            <person name="Rasmussen M.D."/>
            <person name="Reed L.K."/>
            <person name="Reenan R."/>
            <person name="Reily A."/>
            <person name="Remington K.A."/>
            <person name="Rieger T.T."/>
            <person name="Ritchie M.G."/>
            <person name="Robin C."/>
            <person name="Rogers Y.H."/>
            <person name="Rohde C."/>
            <person name="Rozas J."/>
            <person name="Rubenfield M.J."/>
            <person name="Ruiz A."/>
            <person name="Russo S."/>
            <person name="Salzberg S.L."/>
            <person name="Sanchez-Gracia A."/>
            <person name="Saranga D.J."/>
            <person name="Sato H."/>
            <person name="Schaeffer S.W."/>
            <person name="Schatz M.C."/>
            <person name="Schlenke T."/>
            <person name="Schwartz R."/>
            <person name="Segarra C."/>
            <person name="Singh R.S."/>
            <person name="Sirot L."/>
            <person name="Sirota M."/>
            <person name="Sisneros N.B."/>
            <person name="Smith C.D."/>
            <person name="Smith T.F."/>
            <person name="Spieth J."/>
            <person name="Stage D.E."/>
            <person name="Stark A."/>
            <person name="Stephan W."/>
            <person name="Strausberg R.L."/>
            <person name="Strempel S."/>
            <person name="Sturgill D."/>
            <person name="Sutton G."/>
            <person name="Sutton G.G."/>
            <person name="Tao W."/>
            <person name="Teichmann S."/>
            <person name="Tobari Y.N."/>
            <person name="Tomimura Y."/>
            <person name="Tsolas J.M."/>
            <person name="Valente V.L."/>
            <person name="Venter E."/>
            <person name="Venter J.C."/>
            <person name="Vicario S."/>
            <person name="Vieira F.G."/>
            <person name="Vilella A.J."/>
            <person name="Villasante A."/>
            <person name="Walenz B."/>
            <person name="Wang J."/>
            <person name="Wasserman M."/>
            <person name="Watts T."/>
            <person name="Wilson D."/>
            <person name="Wilson R.K."/>
            <person name="Wing R.A."/>
            <person name="Wolfner M.F."/>
            <person name="Wong A."/>
            <person name="Wong G.K."/>
            <person name="Wu C.I."/>
            <person name="Wu G."/>
            <person name="Yamamoto D."/>
            <person name="Yang H.P."/>
            <person name="Yang S.P."/>
            <person name="Yorke J.A."/>
            <person name="Yoshida K."/>
            <person name="Zdobnov E."/>
            <person name="Zhang P."/>
            <person name="Zhang Y."/>
            <person name="Zimin A.V."/>
            <person name="Baldwin J."/>
            <person name="Abdouelleil A."/>
            <person name="Abdulkadir J."/>
            <person name="Abebe A."/>
            <person name="Abera B."/>
            <person name="Abreu J."/>
            <person name="Acer S.C."/>
            <person name="Aftuck L."/>
            <person name="Alexander A."/>
            <person name="An P."/>
            <person name="Anderson E."/>
            <person name="Anderson S."/>
            <person name="Arachi H."/>
            <person name="Azer M."/>
            <person name="Bachantsang P."/>
            <person name="Barry A."/>
            <person name="Bayul T."/>
            <person name="Berlin A."/>
            <person name="Bessette D."/>
            <person name="Bloom T."/>
            <person name="Blye J."/>
            <person name="Boguslavskiy L."/>
            <person name="Bonnet C."/>
            <person name="Boukhgalter B."/>
            <person name="Bourzgui I."/>
            <person name="Brown A."/>
            <person name="Cahill P."/>
            <person name="Channer S."/>
            <person name="Cheshatsang Y."/>
            <person name="Chuda L."/>
            <person name="Citroen M."/>
            <person name="Collymore A."/>
            <person name="Cooke P."/>
            <person name="Costello M."/>
            <person name="D'Aco K."/>
            <person name="Daza R."/>
            <person name="De Haan G."/>
            <person name="DeGray S."/>
            <person name="DeMaso C."/>
            <person name="Dhargay N."/>
            <person name="Dooley K."/>
            <person name="Dooley E."/>
            <person name="Doricent M."/>
            <person name="Dorje P."/>
            <person name="Dorjee K."/>
            <person name="Dupes A."/>
            <person name="Elong R."/>
            <person name="Falk J."/>
            <person name="Farina A."/>
            <person name="Faro S."/>
            <person name="Ferguson D."/>
            <person name="Fisher S."/>
            <person name="Foley C.D."/>
            <person name="Franke A."/>
            <person name="Friedrich D."/>
            <person name="Gadbois L."/>
            <person name="Gearin G."/>
            <person name="Gearin C.R."/>
            <person name="Giannoukos G."/>
            <person name="Goode T."/>
            <person name="Graham J."/>
            <person name="Grandbois E."/>
            <person name="Grewal S."/>
            <person name="Gyaltsen K."/>
            <person name="Hafez N."/>
            <person name="Hagos B."/>
            <person name="Hall J."/>
            <person name="Henson C."/>
            <person name="Hollinger A."/>
            <person name="Honan T."/>
            <person name="Huard M.D."/>
            <person name="Hughes L."/>
            <person name="Hurhula B."/>
            <person name="Husby M.E."/>
            <person name="Kamat A."/>
            <person name="Kanga B."/>
            <person name="Kashin S."/>
            <person name="Khazanovich D."/>
            <person name="Kisner P."/>
            <person name="Lance K."/>
            <person name="Lara M."/>
            <person name="Lee W."/>
            <person name="Lennon N."/>
            <person name="Letendre F."/>
            <person name="LeVine R."/>
            <person name="Lipovsky A."/>
            <person name="Liu X."/>
            <person name="Liu J."/>
            <person name="Liu S."/>
            <person name="Lokyitsang T."/>
            <person name="Lokyitsang Y."/>
            <person name="Lubonja R."/>
            <person name="Lui A."/>
            <person name="MacDonald P."/>
            <person name="Magnisalis V."/>
            <person name="Maru K."/>
            <person name="Matthews C."/>
            <person name="McCusker W."/>
            <person name="McDonough S."/>
            <person name="Mehta T."/>
            <person name="Meldrim J."/>
            <person name="Meneus L."/>
            <person name="Mihai O."/>
            <person name="Mihalev A."/>
            <person name="Mihova T."/>
            <person name="Mittelman R."/>
            <person name="Mlenga V."/>
            <person name="Montmayeur A."/>
            <person name="Mulrain L."/>
            <person name="Navidi A."/>
            <person name="Naylor J."/>
            <person name="Negash T."/>
            <person name="Nguyen T."/>
            <person name="Nguyen N."/>
            <person name="Nicol R."/>
            <person name="Norbu C."/>
            <person name="Norbu N."/>
            <person name="Novod N."/>
            <person name="O'Neill B."/>
            <person name="Osman S."/>
            <person name="Markiewicz E."/>
            <person name="Oyono O.L."/>
            <person name="Patti C."/>
            <person name="Phunkhang P."/>
            <person name="Pierre F."/>
            <person name="Priest M."/>
            <person name="Raghuraman S."/>
            <person name="Rege F."/>
            <person name="Reyes R."/>
            <person name="Rise C."/>
            <person name="Rogov P."/>
            <person name="Ross K."/>
            <person name="Ryan E."/>
            <person name="Settipalli S."/>
            <person name="Shea T."/>
            <person name="Sherpa N."/>
            <person name="Shi L."/>
            <person name="Shih D."/>
            <person name="Sparrow T."/>
            <person name="Spaulding J."/>
            <person name="Stalker J."/>
            <person name="Stange-Thomann N."/>
            <person name="Stavropoulos S."/>
            <person name="Stone C."/>
            <person name="Strader C."/>
            <person name="Tesfaye S."/>
            <person name="Thomson T."/>
            <person name="Thoulutsang Y."/>
            <person name="Thoulutsang D."/>
            <person name="Topham K."/>
            <person name="Topping I."/>
            <person name="Tsamla T."/>
            <person name="Vassiliev H."/>
            <person name="Vo A."/>
            <person name="Wangchuk T."/>
            <person name="Wangdi T."/>
            <person name="Weiand M."/>
            <person name="Wilkinson J."/>
            <person name="Wilson A."/>
            <person name="Yadav S."/>
            <person name="Young G."/>
            <person name="Yu Q."/>
            <person name="Zembek L."/>
            <person name="Zhong D."/>
            <person name="Zimmer A."/>
            <person name="Zwirko Z."/>
            <person name="Jaffe D.B."/>
            <person name="Alvarez P."/>
            <person name="Brockman W."/>
            <person name="Butler J."/>
            <person name="Chin C."/>
            <person name="Gnerre S."/>
            <person name="Grabherr M."/>
            <person name="Kleber M."/>
            <person name="Mauceli E."/>
            <person name="MacCallum I."/>
        </authorList>
    </citation>
    <scope>NUCLEOTIDE SEQUENCE [LARGE SCALE GENOMIC DNA]</scope>
    <source>
        <strain evidence="3">Tucson 15010-1051.87</strain>
    </source>
</reference>
<proteinExistence type="predicted"/>
<protein>
    <submittedName>
        <fullName evidence="2">Uncharacterized protein, isoform D</fullName>
    </submittedName>
</protein>
<evidence type="ECO:0000256" key="1">
    <source>
        <dbReference type="SAM" id="MobiDB-lite"/>
    </source>
</evidence>
<dbReference type="KEGG" id="dvi:6633892"/>
<dbReference type="SMR" id="B4M8Y3"/>
<gene>
    <name evidence="2" type="primary">Dvir\GJ18211</name>
    <name evidence="2" type="ORF">Dvir_GJ18211</name>
</gene>
<feature type="region of interest" description="Disordered" evidence="1">
    <location>
        <begin position="235"/>
        <end position="261"/>
    </location>
</feature>
<evidence type="ECO:0000313" key="2">
    <source>
        <dbReference type="EMBL" id="EDW57659.2"/>
    </source>
</evidence>
<organism evidence="2 3">
    <name type="scientific">Drosophila virilis</name>
    <name type="common">Fruit fly</name>
    <dbReference type="NCBI Taxonomy" id="7244"/>
    <lineage>
        <taxon>Eukaryota</taxon>
        <taxon>Metazoa</taxon>
        <taxon>Ecdysozoa</taxon>
        <taxon>Arthropoda</taxon>
        <taxon>Hexapoda</taxon>
        <taxon>Insecta</taxon>
        <taxon>Pterygota</taxon>
        <taxon>Neoptera</taxon>
        <taxon>Endopterygota</taxon>
        <taxon>Diptera</taxon>
        <taxon>Brachycera</taxon>
        <taxon>Muscomorpha</taxon>
        <taxon>Ephydroidea</taxon>
        <taxon>Drosophilidae</taxon>
        <taxon>Drosophila</taxon>
    </lineage>
</organism>
<dbReference type="OrthoDB" id="7883432at2759"/>
<name>B4M8Y3_DROVI</name>
<dbReference type="AlphaFoldDB" id="B4M8Y3"/>
<dbReference type="STRING" id="7244.B4M8Y3"/>
<dbReference type="InParanoid" id="B4M8Y3"/>
<feature type="compositionally biased region" description="Polar residues" evidence="1">
    <location>
        <begin position="147"/>
        <end position="159"/>
    </location>
</feature>
<dbReference type="EMBL" id="CH940654">
    <property type="protein sequence ID" value="EDW57659.2"/>
    <property type="molecule type" value="Genomic_DNA"/>
</dbReference>
<sequence length="261" mass="29681">MACKQPTSQQLAYLDELKMRLQELRKRQETFMEETAQILRNISTDRPDPLMAVPPLAPIEVTQKVDDEECVGNIKQLIQRFEDLRQTSRQFSDQPMPEELVGVDVRKLLKGYERLIVEGNILQKSWLLLKKTTESCARQGNRDEQNLNKPSSKTSSFAEHTTGRPSIIKSSISLQEPCFGIESSTQQAYNNRSGWTNQPYGKANRQRLGAFLQLVLRINPFNRCSKGKSISNATARLPCARQRRPPVHREATSKGSSHKSV</sequence>
<dbReference type="eggNOG" id="ENOG502TBDX">
    <property type="taxonomic scope" value="Eukaryota"/>
</dbReference>